<sequence length="515" mass="55496">MIADSPIVDVLILGGGSAGAVLAARLSELPGHTVLLVEAGRAFDTDEYPEQIYSSNIIAANADPRYEWGYHATPLAQAQPLYAPRGKVLGGSSAINGAVACRALPVDFARWSAKGLSGWAFEDVLPYYKKMESAPHGEERWHGRSGPLPIHQMSMEGITPVQRAMVQAAWALGARRVDDFNDPEANNGAGPNPMNVINGVRVNTGMAYLTRAVRARPNLSILDRSVIDRLVCEQGRVVAVLLADGRELRAREVILSAGAYGSAAILLRSGIGPKAELEAMGIPVVKDAPVGTHVLDHAFFWMNFSAKAELKGQEHPVVGSQWWTNSSYASSDRELDIGISPSHLLDPASSPTGVAFSLGLELMHCTSQGRIRLKSRDPHEAPLIELNHLSTEDDMRRMVECFRLARKLAATEPLKSMIVDELFPGPSTDDSEQQIRSALAAGVGTLQHPCASAPMGLPDDARAVVDEQGRVHGVGGLRIIDASIIPEIPLINLNPTVIMMAEKLADVIKQEVLRR</sequence>
<dbReference type="PANTHER" id="PTHR11552:SF147">
    <property type="entry name" value="CHOLINE DEHYDROGENASE, MITOCHONDRIAL"/>
    <property type="match status" value="1"/>
</dbReference>
<dbReference type="OrthoDB" id="9785276at2"/>
<dbReference type="GO" id="GO:0019285">
    <property type="term" value="P:glycine betaine biosynthetic process from choline"/>
    <property type="evidence" value="ECO:0007669"/>
    <property type="project" value="TreeGrafter"/>
</dbReference>
<evidence type="ECO:0000256" key="2">
    <source>
        <dbReference type="ARBA" id="ARBA00010790"/>
    </source>
</evidence>
<dbReference type="GO" id="GO:0016020">
    <property type="term" value="C:membrane"/>
    <property type="evidence" value="ECO:0007669"/>
    <property type="project" value="TreeGrafter"/>
</dbReference>
<feature type="binding site" evidence="5">
    <location>
        <begin position="96"/>
        <end position="99"/>
    </location>
    <ligand>
        <name>FAD</name>
        <dbReference type="ChEBI" id="CHEBI:57692"/>
    </ligand>
</feature>
<evidence type="ECO:0000259" key="7">
    <source>
        <dbReference type="PROSITE" id="PS00623"/>
    </source>
</evidence>
<dbReference type="SUPFAM" id="SSF54373">
    <property type="entry name" value="FAD-linked reductases, C-terminal domain"/>
    <property type="match status" value="1"/>
</dbReference>
<dbReference type="Gene3D" id="3.30.410.40">
    <property type="match status" value="1"/>
</dbReference>
<keyword evidence="9" id="KW-1185">Reference proteome</keyword>
<evidence type="ECO:0000256" key="3">
    <source>
        <dbReference type="ARBA" id="ARBA00022630"/>
    </source>
</evidence>
<dbReference type="InterPro" id="IPR036188">
    <property type="entry name" value="FAD/NAD-bd_sf"/>
</dbReference>
<dbReference type="InterPro" id="IPR007867">
    <property type="entry name" value="GMC_OxRtase_C"/>
</dbReference>
<dbReference type="Pfam" id="PF00732">
    <property type="entry name" value="GMC_oxred_N"/>
    <property type="match status" value="1"/>
</dbReference>
<evidence type="ECO:0000313" key="8">
    <source>
        <dbReference type="EMBL" id="RSZ59210.1"/>
    </source>
</evidence>
<proteinExistence type="inferred from homology"/>
<dbReference type="EMBL" id="RXLQ01000004">
    <property type="protein sequence ID" value="RSZ59210.1"/>
    <property type="molecule type" value="Genomic_DNA"/>
</dbReference>
<keyword evidence="3 6" id="KW-0285">Flavoprotein</keyword>
<dbReference type="Pfam" id="PF05199">
    <property type="entry name" value="GMC_oxred_C"/>
    <property type="match status" value="1"/>
</dbReference>
<dbReference type="InterPro" id="IPR000172">
    <property type="entry name" value="GMC_OxRdtase_N"/>
</dbReference>
<dbReference type="InterPro" id="IPR012132">
    <property type="entry name" value="GMC_OxRdtase"/>
</dbReference>
<dbReference type="Gene3D" id="3.50.50.60">
    <property type="entry name" value="FAD/NAD(P)-binding domain"/>
    <property type="match status" value="1"/>
</dbReference>
<evidence type="ECO:0000256" key="1">
    <source>
        <dbReference type="ARBA" id="ARBA00001974"/>
    </source>
</evidence>
<comment type="caution">
    <text evidence="8">The sequence shown here is derived from an EMBL/GenBank/DDBJ whole genome shotgun (WGS) entry which is preliminary data.</text>
</comment>
<dbReference type="PANTHER" id="PTHR11552">
    <property type="entry name" value="GLUCOSE-METHANOL-CHOLINE GMC OXIDOREDUCTASE"/>
    <property type="match status" value="1"/>
</dbReference>
<dbReference type="SUPFAM" id="SSF51905">
    <property type="entry name" value="FAD/NAD(P)-binding domain"/>
    <property type="match status" value="1"/>
</dbReference>
<gene>
    <name evidence="8" type="ORF">EJB06_08445</name>
</gene>
<evidence type="ECO:0000256" key="5">
    <source>
        <dbReference type="PIRSR" id="PIRSR000137-2"/>
    </source>
</evidence>
<evidence type="ECO:0000256" key="6">
    <source>
        <dbReference type="RuleBase" id="RU003968"/>
    </source>
</evidence>
<dbReference type="PIRSF" id="PIRSF000137">
    <property type="entry name" value="Alcohol_oxidase"/>
    <property type="match status" value="1"/>
</dbReference>
<dbReference type="AlphaFoldDB" id="A0A430HNV1"/>
<comment type="cofactor">
    <cofactor evidence="1 5">
        <name>FAD</name>
        <dbReference type="ChEBI" id="CHEBI:57692"/>
    </cofactor>
</comment>
<dbReference type="GO" id="GO:0008812">
    <property type="term" value="F:choline dehydrogenase activity"/>
    <property type="evidence" value="ECO:0007669"/>
    <property type="project" value="TreeGrafter"/>
</dbReference>
<dbReference type="PROSITE" id="PS00623">
    <property type="entry name" value="GMC_OXRED_1"/>
    <property type="match status" value="1"/>
</dbReference>
<comment type="similarity">
    <text evidence="2 6">Belongs to the GMC oxidoreductase family.</text>
</comment>
<name>A0A430HNV1_9BURK</name>
<feature type="binding site" evidence="5">
    <location>
        <position position="88"/>
    </location>
    <ligand>
        <name>FAD</name>
        <dbReference type="ChEBI" id="CHEBI:57692"/>
    </ligand>
</feature>
<protein>
    <submittedName>
        <fullName evidence="8">Glucose-methanol-choline oxidoreductase</fullName>
    </submittedName>
</protein>
<keyword evidence="4 5" id="KW-0274">FAD</keyword>
<dbReference type="RefSeq" id="WP_126073582.1">
    <property type="nucleotide sequence ID" value="NZ_CP051166.1"/>
</dbReference>
<evidence type="ECO:0000256" key="4">
    <source>
        <dbReference type="ARBA" id="ARBA00022827"/>
    </source>
</evidence>
<organism evidence="8 9">
    <name type="scientific">Massilia atriviolacea</name>
    <dbReference type="NCBI Taxonomy" id="2495579"/>
    <lineage>
        <taxon>Bacteria</taxon>
        <taxon>Pseudomonadati</taxon>
        <taxon>Pseudomonadota</taxon>
        <taxon>Betaproteobacteria</taxon>
        <taxon>Burkholderiales</taxon>
        <taxon>Oxalobacteraceae</taxon>
        <taxon>Telluria group</taxon>
        <taxon>Massilia</taxon>
    </lineage>
</organism>
<evidence type="ECO:0000313" key="9">
    <source>
        <dbReference type="Proteomes" id="UP000278085"/>
    </source>
</evidence>
<dbReference type="Proteomes" id="UP000278085">
    <property type="component" value="Unassembled WGS sequence"/>
</dbReference>
<reference evidence="8 9" key="1">
    <citation type="submission" date="2018-12" db="EMBL/GenBank/DDBJ databases">
        <authorList>
            <person name="Yang E."/>
        </authorList>
    </citation>
    <scope>NUCLEOTIDE SEQUENCE [LARGE SCALE GENOMIC DNA]</scope>
    <source>
        <strain evidence="8 9">SOD</strain>
    </source>
</reference>
<dbReference type="GO" id="GO:0050660">
    <property type="term" value="F:flavin adenine dinucleotide binding"/>
    <property type="evidence" value="ECO:0007669"/>
    <property type="project" value="InterPro"/>
</dbReference>
<feature type="domain" description="Glucose-methanol-choline oxidoreductase N-terminal" evidence="7">
    <location>
        <begin position="86"/>
        <end position="109"/>
    </location>
</feature>
<accession>A0A430HNV1</accession>